<dbReference type="AlphaFoldDB" id="A0A8T0N6R6"/>
<sequence length="119" mass="12066">MIGKLPSKTAMVRPTMAEVTVLREATTLALAAMTGTTGATAGTKATAGTGNNSSRAATLVDTTRRRRPANDRYYRERSDSATVLDVEFPALPVAASARAAALASASTPTPAEGSAPASA</sequence>
<dbReference type="EMBL" id="CM029053">
    <property type="protein sequence ID" value="KAG2544548.1"/>
    <property type="molecule type" value="Genomic_DNA"/>
</dbReference>
<gene>
    <name evidence="2" type="ORF">PVAP13_9KG014520</name>
</gene>
<feature type="compositionally biased region" description="Low complexity" evidence="1">
    <location>
        <begin position="39"/>
        <end position="50"/>
    </location>
</feature>
<organism evidence="2 3">
    <name type="scientific">Panicum virgatum</name>
    <name type="common">Blackwell switchgrass</name>
    <dbReference type="NCBI Taxonomy" id="38727"/>
    <lineage>
        <taxon>Eukaryota</taxon>
        <taxon>Viridiplantae</taxon>
        <taxon>Streptophyta</taxon>
        <taxon>Embryophyta</taxon>
        <taxon>Tracheophyta</taxon>
        <taxon>Spermatophyta</taxon>
        <taxon>Magnoliopsida</taxon>
        <taxon>Liliopsida</taxon>
        <taxon>Poales</taxon>
        <taxon>Poaceae</taxon>
        <taxon>PACMAD clade</taxon>
        <taxon>Panicoideae</taxon>
        <taxon>Panicodae</taxon>
        <taxon>Paniceae</taxon>
        <taxon>Panicinae</taxon>
        <taxon>Panicum</taxon>
        <taxon>Panicum sect. Hiantes</taxon>
    </lineage>
</organism>
<proteinExistence type="predicted"/>
<reference evidence="2" key="1">
    <citation type="submission" date="2020-05" db="EMBL/GenBank/DDBJ databases">
        <title>WGS assembly of Panicum virgatum.</title>
        <authorList>
            <person name="Lovell J.T."/>
            <person name="Jenkins J."/>
            <person name="Shu S."/>
            <person name="Juenger T.E."/>
            <person name="Schmutz J."/>
        </authorList>
    </citation>
    <scope>NUCLEOTIDE SEQUENCE</scope>
    <source>
        <strain evidence="2">AP13</strain>
    </source>
</reference>
<protein>
    <submittedName>
        <fullName evidence="2">Uncharacterized protein</fullName>
    </submittedName>
</protein>
<evidence type="ECO:0000313" key="2">
    <source>
        <dbReference type="EMBL" id="KAG2544548.1"/>
    </source>
</evidence>
<comment type="caution">
    <text evidence="2">The sequence shown here is derived from an EMBL/GenBank/DDBJ whole genome shotgun (WGS) entry which is preliminary data.</text>
</comment>
<keyword evidence="3" id="KW-1185">Reference proteome</keyword>
<accession>A0A8T0N6R6</accession>
<dbReference type="Proteomes" id="UP000823388">
    <property type="component" value="Chromosome 9K"/>
</dbReference>
<name>A0A8T0N6R6_PANVG</name>
<evidence type="ECO:0000256" key="1">
    <source>
        <dbReference type="SAM" id="MobiDB-lite"/>
    </source>
</evidence>
<feature type="region of interest" description="Disordered" evidence="1">
    <location>
        <begin position="39"/>
        <end position="60"/>
    </location>
</feature>
<evidence type="ECO:0000313" key="3">
    <source>
        <dbReference type="Proteomes" id="UP000823388"/>
    </source>
</evidence>